<dbReference type="RefSeq" id="WP_189144086.1">
    <property type="nucleotide sequence ID" value="NZ_BMNK01000021.1"/>
</dbReference>
<dbReference type="EMBL" id="BMNK01000021">
    <property type="protein sequence ID" value="GGP16614.1"/>
    <property type="molecule type" value="Genomic_DNA"/>
</dbReference>
<dbReference type="Proteomes" id="UP000660745">
    <property type="component" value="Unassembled WGS sequence"/>
</dbReference>
<keyword evidence="1" id="KW-0732">Signal</keyword>
<evidence type="ECO:0000313" key="2">
    <source>
        <dbReference type="EMBL" id="GGP16614.1"/>
    </source>
</evidence>
<proteinExistence type="predicted"/>
<evidence type="ECO:0000256" key="1">
    <source>
        <dbReference type="SAM" id="SignalP"/>
    </source>
</evidence>
<dbReference type="AlphaFoldDB" id="A0A918EB22"/>
<reference evidence="2" key="2">
    <citation type="submission" date="2020-09" db="EMBL/GenBank/DDBJ databases">
        <authorList>
            <person name="Sun Q."/>
            <person name="Zhou Y."/>
        </authorList>
    </citation>
    <scope>NUCLEOTIDE SEQUENCE</scope>
    <source>
        <strain evidence="2">CGMCC 4.7430</strain>
    </source>
</reference>
<name>A0A918EB22_9ACTN</name>
<keyword evidence="3" id="KW-1185">Reference proteome</keyword>
<evidence type="ECO:0008006" key="4">
    <source>
        <dbReference type="Google" id="ProtNLM"/>
    </source>
</evidence>
<organism evidence="2 3">
    <name type="scientific">Nonomuraea glycinis</name>
    <dbReference type="NCBI Taxonomy" id="2047744"/>
    <lineage>
        <taxon>Bacteria</taxon>
        <taxon>Bacillati</taxon>
        <taxon>Actinomycetota</taxon>
        <taxon>Actinomycetes</taxon>
        <taxon>Streptosporangiales</taxon>
        <taxon>Streptosporangiaceae</taxon>
        <taxon>Nonomuraea</taxon>
    </lineage>
</organism>
<comment type="caution">
    <text evidence="2">The sequence shown here is derived from an EMBL/GenBank/DDBJ whole genome shotgun (WGS) entry which is preliminary data.</text>
</comment>
<reference evidence="2" key="1">
    <citation type="journal article" date="2014" name="Int. J. Syst. Evol. Microbiol.">
        <title>Complete genome sequence of Corynebacterium casei LMG S-19264T (=DSM 44701T), isolated from a smear-ripened cheese.</title>
        <authorList>
            <consortium name="US DOE Joint Genome Institute (JGI-PGF)"/>
            <person name="Walter F."/>
            <person name="Albersmeier A."/>
            <person name="Kalinowski J."/>
            <person name="Ruckert C."/>
        </authorList>
    </citation>
    <scope>NUCLEOTIDE SEQUENCE</scope>
    <source>
        <strain evidence="2">CGMCC 4.7430</strain>
    </source>
</reference>
<accession>A0A918EB22</accession>
<feature type="chain" id="PRO_5037875138" description="Secreted protein" evidence="1">
    <location>
        <begin position="27"/>
        <end position="150"/>
    </location>
</feature>
<protein>
    <recommendedName>
        <fullName evidence="4">Secreted protein</fullName>
    </recommendedName>
</protein>
<feature type="signal peptide" evidence="1">
    <location>
        <begin position="1"/>
        <end position="26"/>
    </location>
</feature>
<gene>
    <name evidence="2" type="ORF">GCM10012278_81160</name>
</gene>
<evidence type="ECO:0000313" key="3">
    <source>
        <dbReference type="Proteomes" id="UP000660745"/>
    </source>
</evidence>
<sequence>MKTRILGAVMGIAALSGLLVPIPAQAKDGVSSASTNVPGSRYGGGSVRTTVDFVNRKKVVFRNFTVRDLCPGDNLPVRAQIVWTHTDGTTGRSAWRKDTNGCGDHGTNFGNITRTGTKPIAKVHLKVQVYARSGGIRAFAYSADRDNQYT</sequence>